<reference evidence="1 2" key="1">
    <citation type="journal article" date="2019" name="Nat. Ecol. Evol.">
        <title>Megaphylogeny resolves global patterns of mushroom evolution.</title>
        <authorList>
            <person name="Varga T."/>
            <person name="Krizsan K."/>
            <person name="Foldi C."/>
            <person name="Dima B."/>
            <person name="Sanchez-Garcia M."/>
            <person name="Sanchez-Ramirez S."/>
            <person name="Szollosi G.J."/>
            <person name="Szarkandi J.G."/>
            <person name="Papp V."/>
            <person name="Albert L."/>
            <person name="Andreopoulos W."/>
            <person name="Angelini C."/>
            <person name="Antonin V."/>
            <person name="Barry K.W."/>
            <person name="Bougher N.L."/>
            <person name="Buchanan P."/>
            <person name="Buyck B."/>
            <person name="Bense V."/>
            <person name="Catcheside P."/>
            <person name="Chovatia M."/>
            <person name="Cooper J."/>
            <person name="Damon W."/>
            <person name="Desjardin D."/>
            <person name="Finy P."/>
            <person name="Geml J."/>
            <person name="Haridas S."/>
            <person name="Hughes K."/>
            <person name="Justo A."/>
            <person name="Karasinski D."/>
            <person name="Kautmanova I."/>
            <person name="Kiss B."/>
            <person name="Kocsube S."/>
            <person name="Kotiranta H."/>
            <person name="LaButti K.M."/>
            <person name="Lechner B.E."/>
            <person name="Liimatainen K."/>
            <person name="Lipzen A."/>
            <person name="Lukacs Z."/>
            <person name="Mihaltcheva S."/>
            <person name="Morgado L.N."/>
            <person name="Niskanen T."/>
            <person name="Noordeloos M.E."/>
            <person name="Ohm R.A."/>
            <person name="Ortiz-Santana B."/>
            <person name="Ovrebo C."/>
            <person name="Racz N."/>
            <person name="Riley R."/>
            <person name="Savchenko A."/>
            <person name="Shiryaev A."/>
            <person name="Soop K."/>
            <person name="Spirin V."/>
            <person name="Szebenyi C."/>
            <person name="Tomsovsky M."/>
            <person name="Tulloss R.E."/>
            <person name="Uehling J."/>
            <person name="Grigoriev I.V."/>
            <person name="Vagvolgyi C."/>
            <person name="Papp T."/>
            <person name="Martin F.M."/>
            <person name="Miettinen O."/>
            <person name="Hibbett D.S."/>
            <person name="Nagy L.G."/>
        </authorList>
    </citation>
    <scope>NUCLEOTIDE SEQUENCE [LARGE SCALE GENOMIC DNA]</scope>
    <source>
        <strain evidence="1 2">NL-1719</strain>
    </source>
</reference>
<evidence type="ECO:0000313" key="1">
    <source>
        <dbReference type="EMBL" id="TFK76234.1"/>
    </source>
</evidence>
<evidence type="ECO:0000313" key="2">
    <source>
        <dbReference type="Proteomes" id="UP000308600"/>
    </source>
</evidence>
<gene>
    <name evidence="1" type="ORF">BDN72DRAFT_225545</name>
</gene>
<protein>
    <submittedName>
        <fullName evidence="1">Uncharacterized protein</fullName>
    </submittedName>
</protein>
<accession>A0ACD3BER6</accession>
<organism evidence="1 2">
    <name type="scientific">Pluteus cervinus</name>
    <dbReference type="NCBI Taxonomy" id="181527"/>
    <lineage>
        <taxon>Eukaryota</taxon>
        <taxon>Fungi</taxon>
        <taxon>Dikarya</taxon>
        <taxon>Basidiomycota</taxon>
        <taxon>Agaricomycotina</taxon>
        <taxon>Agaricomycetes</taxon>
        <taxon>Agaricomycetidae</taxon>
        <taxon>Agaricales</taxon>
        <taxon>Pluteineae</taxon>
        <taxon>Pluteaceae</taxon>
        <taxon>Pluteus</taxon>
    </lineage>
</organism>
<sequence length="185" mass="20777">MLSPNLLCPSILTFLFVFPVRFLLLLCFSCLPMGWFFPNRLGDCCSLRFVQALVLCALAAFPLFIYTRISSPDWAYSCVHTFCRKHATSSNQGLCESRISDGSLNWLFTWHESTLTRTDKPSRKNTTGIQPFSTSTALNPLPPTLSLLSSTSSRPSPTSFTARLVVRRRCLNLPLYPVSKLPNPH</sequence>
<name>A0ACD3BER6_9AGAR</name>
<keyword evidence="2" id="KW-1185">Reference proteome</keyword>
<dbReference type="EMBL" id="ML208260">
    <property type="protein sequence ID" value="TFK76234.1"/>
    <property type="molecule type" value="Genomic_DNA"/>
</dbReference>
<dbReference type="Proteomes" id="UP000308600">
    <property type="component" value="Unassembled WGS sequence"/>
</dbReference>
<proteinExistence type="predicted"/>